<feature type="domain" description="NAD(P)-binding" evidence="1">
    <location>
        <begin position="2"/>
        <end position="148"/>
    </location>
</feature>
<dbReference type="GO" id="GO:0044877">
    <property type="term" value="F:protein-containing complex binding"/>
    <property type="evidence" value="ECO:0007669"/>
    <property type="project" value="TreeGrafter"/>
</dbReference>
<evidence type="ECO:0000313" key="2">
    <source>
        <dbReference type="EMBL" id="CDW89390.1"/>
    </source>
</evidence>
<dbReference type="SUPFAM" id="SSF51735">
    <property type="entry name" value="NAD(P)-binding Rossmann-fold domains"/>
    <property type="match status" value="1"/>
</dbReference>
<accession>A0A078B4F4</accession>
<dbReference type="Gene3D" id="3.40.50.720">
    <property type="entry name" value="NAD(P)-binding Rossmann-like Domain"/>
    <property type="match status" value="1"/>
</dbReference>
<dbReference type="PANTHER" id="PTHR12126:SF15">
    <property type="entry name" value="NAD(P)-BINDING DOMAIN-CONTAINING PROTEIN"/>
    <property type="match status" value="1"/>
</dbReference>
<proteinExistence type="predicted"/>
<dbReference type="InterPro" id="IPR016040">
    <property type="entry name" value="NAD(P)-bd_dom"/>
</dbReference>
<dbReference type="GO" id="GO:0005739">
    <property type="term" value="C:mitochondrion"/>
    <property type="evidence" value="ECO:0007669"/>
    <property type="project" value="TreeGrafter"/>
</dbReference>
<name>A0A078B4F4_STYLE</name>
<dbReference type="InParanoid" id="A0A078B4F4"/>
<dbReference type="InterPro" id="IPR036291">
    <property type="entry name" value="NAD(P)-bd_dom_sf"/>
</dbReference>
<dbReference type="Pfam" id="PF13460">
    <property type="entry name" value="NAD_binding_10"/>
    <property type="match status" value="1"/>
</dbReference>
<dbReference type="PANTHER" id="PTHR12126">
    <property type="entry name" value="NADH-UBIQUINONE OXIDOREDUCTASE 39 KDA SUBUNIT-RELATED"/>
    <property type="match status" value="1"/>
</dbReference>
<organism evidence="2 3">
    <name type="scientific">Stylonychia lemnae</name>
    <name type="common">Ciliate</name>
    <dbReference type="NCBI Taxonomy" id="5949"/>
    <lineage>
        <taxon>Eukaryota</taxon>
        <taxon>Sar</taxon>
        <taxon>Alveolata</taxon>
        <taxon>Ciliophora</taxon>
        <taxon>Intramacronucleata</taxon>
        <taxon>Spirotrichea</taxon>
        <taxon>Stichotrichia</taxon>
        <taxon>Sporadotrichida</taxon>
        <taxon>Oxytrichidae</taxon>
        <taxon>Stylonychinae</taxon>
        <taxon>Stylonychia</taxon>
    </lineage>
</organism>
<keyword evidence="3" id="KW-1185">Reference proteome</keyword>
<sequence>MKSLAKQNPALQVIGMSRSAKARDEEIKKMQNVSFVKGNCLDAESFRGHLVGVDAIIHCVGTLIESKTNPDLSYDAMNRDSAINMAGELHDIAFKEGVTKNFVMISSEKAPPFLEKYLTSKLEAERYILSDECSNLKPTIIRPGFIYDFSHRWWSLPLKIGVDSAWMLNEKVYKHSPFSKQTDFLFPAKSTKLSTVAHFAIEGALGRNENKIITNEQMIKYESGAK</sequence>
<dbReference type="Proteomes" id="UP000039865">
    <property type="component" value="Unassembled WGS sequence"/>
</dbReference>
<dbReference type="EMBL" id="CCKQ01017495">
    <property type="protein sequence ID" value="CDW89390.1"/>
    <property type="molecule type" value="Genomic_DNA"/>
</dbReference>
<dbReference type="OrthoDB" id="276721at2759"/>
<dbReference type="AlphaFoldDB" id="A0A078B4F4"/>
<dbReference type="OMA" id="TREVNWI"/>
<reference evidence="2 3" key="1">
    <citation type="submission" date="2014-06" db="EMBL/GenBank/DDBJ databases">
        <authorList>
            <person name="Swart Estienne"/>
        </authorList>
    </citation>
    <scope>NUCLEOTIDE SEQUENCE [LARGE SCALE GENOMIC DNA]</scope>
    <source>
        <strain evidence="2 3">130c</strain>
    </source>
</reference>
<protein>
    <recommendedName>
        <fullName evidence="1">NAD(P)-binding domain-containing protein</fullName>
    </recommendedName>
</protein>
<dbReference type="InterPro" id="IPR051207">
    <property type="entry name" value="ComplexI_NDUFA9_subunit"/>
</dbReference>
<evidence type="ECO:0000259" key="1">
    <source>
        <dbReference type="Pfam" id="PF13460"/>
    </source>
</evidence>
<evidence type="ECO:0000313" key="3">
    <source>
        <dbReference type="Proteomes" id="UP000039865"/>
    </source>
</evidence>
<gene>
    <name evidence="2" type="primary">Contig7036.g7530</name>
    <name evidence="2" type="ORF">STYLEM_18523</name>
</gene>